<evidence type="ECO:0000313" key="3">
    <source>
        <dbReference type="EMBL" id="MCP1386229.1"/>
    </source>
</evidence>
<accession>A0ABT1FWT2</accession>
<feature type="signal peptide" evidence="1">
    <location>
        <begin position="1"/>
        <end position="22"/>
    </location>
</feature>
<dbReference type="InterPro" id="IPR029030">
    <property type="entry name" value="Caspase-like_dom_sf"/>
</dbReference>
<protein>
    <submittedName>
        <fullName evidence="3">Caspase family protein</fullName>
    </submittedName>
</protein>
<proteinExistence type="predicted"/>
<evidence type="ECO:0000256" key="1">
    <source>
        <dbReference type="SAM" id="SignalP"/>
    </source>
</evidence>
<feature type="chain" id="PRO_5046702715" evidence="1">
    <location>
        <begin position="23"/>
        <end position="415"/>
    </location>
</feature>
<dbReference type="InterPro" id="IPR052039">
    <property type="entry name" value="Caspase-related_regulators"/>
</dbReference>
<dbReference type="InterPro" id="IPR011600">
    <property type="entry name" value="Pept_C14_caspase"/>
</dbReference>
<feature type="domain" description="Caspase family p20" evidence="2">
    <location>
        <begin position="35"/>
        <end position="165"/>
    </location>
</feature>
<dbReference type="Proteomes" id="UP001204772">
    <property type="component" value="Unassembled WGS sequence"/>
</dbReference>
<organism evidence="3 4">
    <name type="scientific">Runella salmonicolor</name>
    <dbReference type="NCBI Taxonomy" id="2950278"/>
    <lineage>
        <taxon>Bacteria</taxon>
        <taxon>Pseudomonadati</taxon>
        <taxon>Bacteroidota</taxon>
        <taxon>Cytophagia</taxon>
        <taxon>Cytophagales</taxon>
        <taxon>Spirosomataceae</taxon>
        <taxon>Runella</taxon>
    </lineage>
</organism>
<dbReference type="RefSeq" id="WP_253532939.1">
    <property type="nucleotide sequence ID" value="NZ_JAMZEL010000020.1"/>
</dbReference>
<reference evidence="3 4" key="1">
    <citation type="submission" date="2022-06" db="EMBL/GenBank/DDBJ databases">
        <title>Runella sp. S5 genome sequencing.</title>
        <authorList>
            <person name="Park S."/>
        </authorList>
    </citation>
    <scope>NUCLEOTIDE SEQUENCE [LARGE SCALE GENOMIC DNA]</scope>
    <source>
        <strain evidence="3 4">S5</strain>
    </source>
</reference>
<gene>
    <name evidence="3" type="ORF">NCI00_27560</name>
</gene>
<dbReference type="Gene3D" id="3.40.50.1460">
    <property type="match status" value="1"/>
</dbReference>
<comment type="caution">
    <text evidence="3">The sequence shown here is derived from an EMBL/GenBank/DDBJ whole genome shotgun (WGS) entry which is preliminary data.</text>
</comment>
<name>A0ABT1FWT2_9BACT</name>
<evidence type="ECO:0000313" key="4">
    <source>
        <dbReference type="Proteomes" id="UP001204772"/>
    </source>
</evidence>
<evidence type="ECO:0000259" key="2">
    <source>
        <dbReference type="PROSITE" id="PS50208"/>
    </source>
</evidence>
<dbReference type="SUPFAM" id="SSF52129">
    <property type="entry name" value="Caspase-like"/>
    <property type="match status" value="1"/>
</dbReference>
<dbReference type="PANTHER" id="PTHR22576">
    <property type="entry name" value="MUCOSA ASSOCIATED LYMPHOID TISSUE LYMPHOMA TRANSLOCATION PROTEIN 1/PARACASPASE"/>
    <property type="match status" value="1"/>
</dbReference>
<dbReference type="EMBL" id="JAMZEL010000020">
    <property type="protein sequence ID" value="MCP1386229.1"/>
    <property type="molecule type" value="Genomic_DNA"/>
</dbReference>
<dbReference type="PANTHER" id="PTHR22576:SF37">
    <property type="entry name" value="MUCOSA-ASSOCIATED LYMPHOID TISSUE LYMPHOMA TRANSLOCATION PROTEIN 1"/>
    <property type="match status" value="1"/>
</dbReference>
<keyword evidence="4" id="KW-1185">Reference proteome</keyword>
<keyword evidence="1" id="KW-0732">Signal</keyword>
<dbReference type="PROSITE" id="PS50208">
    <property type="entry name" value="CASPASE_P20"/>
    <property type="match status" value="1"/>
</dbReference>
<dbReference type="Pfam" id="PF00656">
    <property type="entry name" value="Peptidase_C14"/>
    <property type="match status" value="1"/>
</dbReference>
<sequence>MIRYFKMFMCLFWLCTASIIQAQKTMGVAALSSATKRVAFLIGNNNYTNVHPLKNPERDVDALQKVLEGLGFKVFAYKNCSLSETQQVYSDFLKQLDHVKPEVAWVYFSGHGLGVNGVNYLLPTDTSIGCVEQLQSYEAVSLNSWIEDLLKKQIKHNFIFLDACRDLGKLTHCSGAAITGAVQGLSKPTEKYRGLLIAFATTEGNTADDSNFDKNNSLFTAELIKYLPTPNIGIRQVLDLAKQGTYLRSGQTQDPKRWDDLVEDYVFVRTKSEASPSPAAPIQKVISVVAYKPNSSEVDMGLAKMTQQQLKVHEQLKAEYPDHDIRLQTNSKGLAADEIVCTVRRQTETSPNPVAGFNLIKADTRLTLTFKKGQDLLDEIELSEGGTDHQKNIAIQNSIERAMEHLKNQTINLKR</sequence>
<dbReference type="InterPro" id="IPR001309">
    <property type="entry name" value="Pept_C14_p20"/>
</dbReference>